<dbReference type="EMBL" id="BARW01000142">
    <property type="protein sequence ID" value="GAI60174.1"/>
    <property type="molecule type" value="Genomic_DNA"/>
</dbReference>
<dbReference type="AlphaFoldDB" id="X1RXD8"/>
<gene>
    <name evidence="1" type="ORF">S12H4_00888</name>
</gene>
<name>X1RXD8_9ZZZZ</name>
<reference evidence="1" key="1">
    <citation type="journal article" date="2014" name="Front. Microbiol.">
        <title>High frequency of phylogenetically diverse reductive dehalogenase-homologous genes in deep subseafloor sedimentary metagenomes.</title>
        <authorList>
            <person name="Kawai M."/>
            <person name="Futagami T."/>
            <person name="Toyoda A."/>
            <person name="Takaki Y."/>
            <person name="Nishi S."/>
            <person name="Hori S."/>
            <person name="Arai W."/>
            <person name="Tsubouchi T."/>
            <person name="Morono Y."/>
            <person name="Uchiyama I."/>
            <person name="Ito T."/>
            <person name="Fujiyama A."/>
            <person name="Inagaki F."/>
            <person name="Takami H."/>
        </authorList>
    </citation>
    <scope>NUCLEOTIDE SEQUENCE</scope>
    <source>
        <strain evidence="1">Expedition CK06-06</strain>
    </source>
</reference>
<protein>
    <submittedName>
        <fullName evidence="1">Uncharacterized protein</fullName>
    </submittedName>
</protein>
<comment type="caution">
    <text evidence="1">The sequence shown here is derived from an EMBL/GenBank/DDBJ whole genome shotgun (WGS) entry which is preliminary data.</text>
</comment>
<proteinExistence type="predicted"/>
<organism evidence="1">
    <name type="scientific">marine sediment metagenome</name>
    <dbReference type="NCBI Taxonomy" id="412755"/>
    <lineage>
        <taxon>unclassified sequences</taxon>
        <taxon>metagenomes</taxon>
        <taxon>ecological metagenomes</taxon>
    </lineage>
</organism>
<accession>X1RXD8</accession>
<evidence type="ECO:0000313" key="1">
    <source>
        <dbReference type="EMBL" id="GAI60174.1"/>
    </source>
</evidence>
<sequence>MSLESIYGIRAIRDVAREIIREKGFRPRRVRRGFSLPRTKYLFSYYDETGFLIDLSYDRDSDTIIGTHNIRGQGIMQNTMMEHDTLLSRLAYDVL</sequence>